<organism evidence="1 2">
    <name type="scientific">Ignelater luminosus</name>
    <name type="common">Cucubano</name>
    <name type="synonym">Pyrophorus luminosus</name>
    <dbReference type="NCBI Taxonomy" id="2038154"/>
    <lineage>
        <taxon>Eukaryota</taxon>
        <taxon>Metazoa</taxon>
        <taxon>Ecdysozoa</taxon>
        <taxon>Arthropoda</taxon>
        <taxon>Hexapoda</taxon>
        <taxon>Insecta</taxon>
        <taxon>Pterygota</taxon>
        <taxon>Neoptera</taxon>
        <taxon>Endopterygota</taxon>
        <taxon>Coleoptera</taxon>
        <taxon>Polyphaga</taxon>
        <taxon>Elateriformia</taxon>
        <taxon>Elateroidea</taxon>
        <taxon>Elateridae</taxon>
        <taxon>Agrypninae</taxon>
        <taxon>Pyrophorini</taxon>
        <taxon>Ignelater</taxon>
    </lineage>
</organism>
<evidence type="ECO:0000313" key="2">
    <source>
        <dbReference type="Proteomes" id="UP000801492"/>
    </source>
</evidence>
<dbReference type="InterPro" id="IPR036397">
    <property type="entry name" value="RNaseH_sf"/>
</dbReference>
<proteinExistence type="predicted"/>
<dbReference type="OrthoDB" id="25402at2759"/>
<keyword evidence="2" id="KW-1185">Reference proteome</keyword>
<evidence type="ECO:0000313" key="1">
    <source>
        <dbReference type="EMBL" id="KAF2884320.1"/>
    </source>
</evidence>
<dbReference type="Proteomes" id="UP000801492">
    <property type="component" value="Unassembled WGS sequence"/>
</dbReference>
<gene>
    <name evidence="1" type="ORF">ILUMI_21839</name>
</gene>
<comment type="caution">
    <text evidence="1">The sequence shown here is derived from an EMBL/GenBank/DDBJ whole genome shotgun (WGS) entry which is preliminary data.</text>
</comment>
<dbReference type="GO" id="GO:0003676">
    <property type="term" value="F:nucleic acid binding"/>
    <property type="evidence" value="ECO:0007669"/>
    <property type="project" value="InterPro"/>
</dbReference>
<protein>
    <submittedName>
        <fullName evidence="1">Uncharacterized protein</fullName>
    </submittedName>
</protein>
<accession>A0A8K0CI64</accession>
<dbReference type="Gene3D" id="3.30.420.10">
    <property type="entry name" value="Ribonuclease H-like superfamily/Ribonuclease H"/>
    <property type="match status" value="1"/>
</dbReference>
<dbReference type="EMBL" id="VTPC01090184">
    <property type="protein sequence ID" value="KAF2884320.1"/>
    <property type="molecule type" value="Genomic_DNA"/>
</dbReference>
<dbReference type="AlphaFoldDB" id="A0A8K0CI64"/>
<sequence>MCILSIIIPFANFGRGFIFVDDNTRPHCVQLELDSPTTSYCCGHHGLLTAIVLYVWDKLTRQLQQRLHSPTTLEELGNVLQEEWERISQNFINNLVQGGPRRCLCPRIN</sequence>
<name>A0A8K0CI64_IGNLU</name>
<reference evidence="1" key="1">
    <citation type="submission" date="2019-08" db="EMBL/GenBank/DDBJ databases">
        <title>The genome of the North American firefly Photinus pyralis.</title>
        <authorList>
            <consortium name="Photinus pyralis genome working group"/>
            <person name="Fallon T.R."/>
            <person name="Sander Lower S.E."/>
            <person name="Weng J.-K."/>
        </authorList>
    </citation>
    <scope>NUCLEOTIDE SEQUENCE</scope>
    <source>
        <strain evidence="1">TRF0915ILg1</strain>
        <tissue evidence="1">Whole body</tissue>
    </source>
</reference>